<reference evidence="5 6" key="1">
    <citation type="submission" date="2020-11" db="EMBL/GenBank/DDBJ databases">
        <title>Pseudonocardia abyssalis sp. nov. and Pseudonocardia oceani sp. nov., description and phylogenomic analysis of two novel actinomycetes isolated from the deep Southern Ocean.</title>
        <authorList>
            <person name="Parra J."/>
        </authorList>
    </citation>
    <scope>NUCLEOTIDE SEQUENCE [LARGE SCALE GENOMIC DNA]</scope>
    <source>
        <strain evidence="5 6">KRD-168</strain>
    </source>
</reference>
<accession>A0ABS6US34</accession>
<dbReference type="InterPro" id="IPR023753">
    <property type="entry name" value="FAD/NAD-binding_dom"/>
</dbReference>
<dbReference type="PIRSF" id="PIRSF000350">
    <property type="entry name" value="Mercury_reductase_MerA"/>
    <property type="match status" value="1"/>
</dbReference>
<protein>
    <submittedName>
        <fullName evidence="5">NAD(P)/FAD-dependent oxidoreductase</fullName>
    </submittedName>
</protein>
<organism evidence="5 6">
    <name type="scientific">Pseudonocardia abyssalis</name>
    <dbReference type="NCBI Taxonomy" id="2792008"/>
    <lineage>
        <taxon>Bacteria</taxon>
        <taxon>Bacillati</taxon>
        <taxon>Actinomycetota</taxon>
        <taxon>Actinomycetes</taxon>
        <taxon>Pseudonocardiales</taxon>
        <taxon>Pseudonocardiaceae</taxon>
        <taxon>Pseudonocardia</taxon>
    </lineage>
</organism>
<evidence type="ECO:0000313" key="6">
    <source>
        <dbReference type="Proteomes" id="UP000694287"/>
    </source>
</evidence>
<dbReference type="Pfam" id="PF07992">
    <property type="entry name" value="Pyr_redox_2"/>
    <property type="match status" value="1"/>
</dbReference>
<feature type="domain" description="Pyridine nucleotide-disulphide oxidoreductase dimerisation" evidence="3">
    <location>
        <begin position="350"/>
        <end position="456"/>
    </location>
</feature>
<evidence type="ECO:0000256" key="2">
    <source>
        <dbReference type="ARBA" id="ARBA00007532"/>
    </source>
</evidence>
<gene>
    <name evidence="5" type="ORF">I4I81_12285</name>
</gene>
<sequence>MDRQEYDVIVIGGGSTGENAAWYARHNGLTAAVVESELIGGECSYWACMPSKALLRPGEALAAARRVPAAATAVTGGVDVEQALSTRDAFSSGWDDGPQADWLANIDVDVVRGRGRLTGERAVEVTAADGTTTALTARMAVVVATGTAAAIPPVDGLRDIAVWDNRDVTAAKQVPRRLLVLGGGVVGSEMAQAYRWLGAEEVTVVEQADRLLSQEEPFAGAELADALTAQGITLRTGVRAERAVRPSPDGPVTLVLDNGTELTADELLVAAGRRANTDDIGLETVGLTAGGYLDVDDQLRVRGVEGGWLYAAGDVNGRALLTHQGKYQARLVGDIIAGHDRAAWADHVAVPRVTFTDPQVAAVGRTEQQARDAGLDIRTVRYDLGSTAAGALAGKGVHGTAQLVIDTTRRVVVGATFVGPGVGELLHAATIAIVGQVPLDTLWHAVPAFPTLSEVWLRLLEAERGVS</sequence>
<dbReference type="EMBL" id="JADQDK010000001">
    <property type="protein sequence ID" value="MBW0135030.1"/>
    <property type="molecule type" value="Genomic_DNA"/>
</dbReference>
<evidence type="ECO:0000313" key="5">
    <source>
        <dbReference type="EMBL" id="MBW0135030.1"/>
    </source>
</evidence>
<name>A0ABS6US34_9PSEU</name>
<evidence type="ECO:0000259" key="3">
    <source>
        <dbReference type="Pfam" id="PF02852"/>
    </source>
</evidence>
<evidence type="ECO:0000256" key="1">
    <source>
        <dbReference type="ARBA" id="ARBA00001974"/>
    </source>
</evidence>
<keyword evidence="6" id="KW-1185">Reference proteome</keyword>
<dbReference type="InterPro" id="IPR001100">
    <property type="entry name" value="Pyr_nuc-diS_OxRdtase"/>
</dbReference>
<proteinExistence type="inferred from homology"/>
<comment type="caution">
    <text evidence="5">The sequence shown here is derived from an EMBL/GenBank/DDBJ whole genome shotgun (WGS) entry which is preliminary data.</text>
</comment>
<dbReference type="PANTHER" id="PTHR22912:SF151">
    <property type="entry name" value="DIHYDROLIPOYL DEHYDROGENASE, MITOCHONDRIAL"/>
    <property type="match status" value="1"/>
</dbReference>
<comment type="similarity">
    <text evidence="2">Belongs to the class-I pyridine nucleotide-disulfide oxidoreductase family.</text>
</comment>
<feature type="domain" description="FAD/NAD(P)-binding" evidence="4">
    <location>
        <begin position="6"/>
        <end position="324"/>
    </location>
</feature>
<dbReference type="Pfam" id="PF02852">
    <property type="entry name" value="Pyr_redox_dim"/>
    <property type="match status" value="1"/>
</dbReference>
<dbReference type="InterPro" id="IPR004099">
    <property type="entry name" value="Pyr_nucl-diS_OxRdtase_dimer"/>
</dbReference>
<dbReference type="PANTHER" id="PTHR22912">
    <property type="entry name" value="DISULFIDE OXIDOREDUCTASE"/>
    <property type="match status" value="1"/>
</dbReference>
<dbReference type="Proteomes" id="UP000694287">
    <property type="component" value="Unassembled WGS sequence"/>
</dbReference>
<comment type="cofactor">
    <cofactor evidence="1">
        <name>FAD</name>
        <dbReference type="ChEBI" id="CHEBI:57692"/>
    </cofactor>
</comment>
<dbReference type="InterPro" id="IPR050151">
    <property type="entry name" value="Class-I_Pyr_Nuc-Dis_Oxidored"/>
</dbReference>
<evidence type="ECO:0000259" key="4">
    <source>
        <dbReference type="Pfam" id="PF07992"/>
    </source>
</evidence>